<proteinExistence type="predicted"/>
<sequence length="200" mass="21751">MGPGIRQHIKALGFGTISSLGDSKNTVRAAALSALNAWVDQTGLKYWLEGEDLSEELKKENPFLRQELLGWLTEKLPSLRTVPSDLALCLPYLYTCLEDRNGEVRCKAQSSLPAFMMHLGYERMVKVAANLKPSSKDSVLSVLDKVRATIPAKPCKTATTKGNSVSTSSHPPEEGPPVDTKKAKGAGVKSKVIIAYPHTF</sequence>
<feature type="region of interest" description="Disordered" evidence="1">
    <location>
        <begin position="154"/>
        <end position="185"/>
    </location>
</feature>
<accession>A0A8C4QFW4</accession>
<dbReference type="GO" id="GO:0007051">
    <property type="term" value="P:spindle organization"/>
    <property type="evidence" value="ECO:0007669"/>
    <property type="project" value="InterPro"/>
</dbReference>
<dbReference type="Proteomes" id="UP000694388">
    <property type="component" value="Unplaced"/>
</dbReference>
<evidence type="ECO:0000256" key="1">
    <source>
        <dbReference type="SAM" id="MobiDB-lite"/>
    </source>
</evidence>
<organism evidence="2 3">
    <name type="scientific">Eptatretus burgeri</name>
    <name type="common">Inshore hagfish</name>
    <dbReference type="NCBI Taxonomy" id="7764"/>
    <lineage>
        <taxon>Eukaryota</taxon>
        <taxon>Metazoa</taxon>
        <taxon>Chordata</taxon>
        <taxon>Craniata</taxon>
        <taxon>Vertebrata</taxon>
        <taxon>Cyclostomata</taxon>
        <taxon>Myxini</taxon>
        <taxon>Myxiniformes</taxon>
        <taxon>Myxinidae</taxon>
        <taxon>Eptatretinae</taxon>
        <taxon>Eptatretus</taxon>
    </lineage>
</organism>
<dbReference type="InterPro" id="IPR011989">
    <property type="entry name" value="ARM-like"/>
</dbReference>
<dbReference type="GeneTree" id="ENSGT00390000014757"/>
<dbReference type="SUPFAM" id="SSF48371">
    <property type="entry name" value="ARM repeat"/>
    <property type="match status" value="1"/>
</dbReference>
<evidence type="ECO:0000313" key="2">
    <source>
        <dbReference type="Ensembl" id="ENSEBUP00000014770.1"/>
    </source>
</evidence>
<dbReference type="GO" id="GO:0051010">
    <property type="term" value="F:microtubule plus-end binding"/>
    <property type="evidence" value="ECO:0007669"/>
    <property type="project" value="InterPro"/>
</dbReference>
<evidence type="ECO:0000313" key="3">
    <source>
        <dbReference type="Proteomes" id="UP000694388"/>
    </source>
</evidence>
<name>A0A8C4QFW4_EPTBU</name>
<dbReference type="GO" id="GO:0030951">
    <property type="term" value="P:establishment or maintenance of microtubule cytoskeleton polarity"/>
    <property type="evidence" value="ECO:0007669"/>
    <property type="project" value="InterPro"/>
</dbReference>
<protein>
    <recommendedName>
        <fullName evidence="4">Cytoskeleton-associated protein 5</fullName>
    </recommendedName>
</protein>
<dbReference type="GO" id="GO:0046785">
    <property type="term" value="P:microtubule polymerization"/>
    <property type="evidence" value="ECO:0007669"/>
    <property type="project" value="InterPro"/>
</dbReference>
<dbReference type="InterPro" id="IPR016024">
    <property type="entry name" value="ARM-type_fold"/>
</dbReference>
<dbReference type="GO" id="GO:0061863">
    <property type="term" value="F:microtubule plus end polymerase"/>
    <property type="evidence" value="ECO:0007669"/>
    <property type="project" value="InterPro"/>
</dbReference>
<keyword evidence="3" id="KW-1185">Reference proteome</keyword>
<evidence type="ECO:0008006" key="4">
    <source>
        <dbReference type="Google" id="ProtNLM"/>
    </source>
</evidence>
<dbReference type="InterPro" id="IPR045110">
    <property type="entry name" value="XMAP215"/>
</dbReference>
<dbReference type="PANTHER" id="PTHR12609">
    <property type="entry name" value="MICROTUBULE ASSOCIATED PROTEIN XMAP215"/>
    <property type="match status" value="1"/>
</dbReference>
<dbReference type="AlphaFoldDB" id="A0A8C4QFW4"/>
<dbReference type="Gene3D" id="1.25.10.10">
    <property type="entry name" value="Leucine-rich Repeat Variant"/>
    <property type="match status" value="1"/>
</dbReference>
<reference evidence="2" key="2">
    <citation type="submission" date="2025-09" db="UniProtKB">
        <authorList>
            <consortium name="Ensembl"/>
        </authorList>
    </citation>
    <scope>IDENTIFICATION</scope>
</reference>
<dbReference type="Ensembl" id="ENSEBUT00000015346.1">
    <property type="protein sequence ID" value="ENSEBUP00000014770.1"/>
    <property type="gene ID" value="ENSEBUG00000009307.1"/>
</dbReference>
<reference evidence="2" key="1">
    <citation type="submission" date="2025-08" db="UniProtKB">
        <authorList>
            <consortium name="Ensembl"/>
        </authorList>
    </citation>
    <scope>IDENTIFICATION</scope>
</reference>
<feature type="compositionally biased region" description="Polar residues" evidence="1">
    <location>
        <begin position="157"/>
        <end position="170"/>
    </location>
</feature>